<dbReference type="SUPFAM" id="SSF53448">
    <property type="entry name" value="Nucleotide-diphospho-sugar transferases"/>
    <property type="match status" value="1"/>
</dbReference>
<feature type="region of interest" description="Disordered" evidence="5">
    <location>
        <begin position="62"/>
        <end position="81"/>
    </location>
</feature>
<evidence type="ECO:0000313" key="7">
    <source>
        <dbReference type="EMBL" id="NNH23257.1"/>
    </source>
</evidence>
<evidence type="ECO:0000256" key="4">
    <source>
        <dbReference type="ARBA" id="ARBA00022679"/>
    </source>
</evidence>
<feature type="region of interest" description="Disordered" evidence="5">
    <location>
        <begin position="298"/>
        <end position="317"/>
    </location>
</feature>
<keyword evidence="4 7" id="KW-0808">Transferase</keyword>
<evidence type="ECO:0000313" key="8">
    <source>
        <dbReference type="Proteomes" id="UP000555552"/>
    </source>
</evidence>
<dbReference type="Gene3D" id="3.90.550.10">
    <property type="entry name" value="Spore Coat Polysaccharide Biosynthesis Protein SpsA, Chain A"/>
    <property type="match status" value="1"/>
</dbReference>
<organism evidence="7 8">
    <name type="scientific">Pseudokineococcus marinus</name>
    <dbReference type="NCBI Taxonomy" id="351215"/>
    <lineage>
        <taxon>Bacteria</taxon>
        <taxon>Bacillati</taxon>
        <taxon>Actinomycetota</taxon>
        <taxon>Actinomycetes</taxon>
        <taxon>Kineosporiales</taxon>
        <taxon>Kineosporiaceae</taxon>
        <taxon>Pseudokineococcus</taxon>
    </lineage>
</organism>
<feature type="compositionally biased region" description="Low complexity" evidence="5">
    <location>
        <begin position="299"/>
        <end position="317"/>
    </location>
</feature>
<proteinExistence type="inferred from homology"/>
<name>A0A849BQI9_9ACTN</name>
<keyword evidence="3" id="KW-0328">Glycosyltransferase</keyword>
<comment type="caution">
    <text evidence="7">The sequence shown here is derived from an EMBL/GenBank/DDBJ whole genome shotgun (WGS) entry which is preliminary data.</text>
</comment>
<evidence type="ECO:0000256" key="2">
    <source>
        <dbReference type="ARBA" id="ARBA00006739"/>
    </source>
</evidence>
<dbReference type="InterPro" id="IPR001173">
    <property type="entry name" value="Glyco_trans_2-like"/>
</dbReference>
<comment type="similarity">
    <text evidence="2">Belongs to the glycosyltransferase 2 family.</text>
</comment>
<protein>
    <submittedName>
        <fullName evidence="7">Glycosyltransferase</fullName>
    </submittedName>
</protein>
<evidence type="ECO:0000256" key="1">
    <source>
        <dbReference type="ARBA" id="ARBA00004776"/>
    </source>
</evidence>
<dbReference type="RefSeq" id="WP_171203078.1">
    <property type="nucleotide sequence ID" value="NZ_BAAANP010000025.1"/>
</dbReference>
<dbReference type="AlphaFoldDB" id="A0A849BQI9"/>
<dbReference type="Proteomes" id="UP000555552">
    <property type="component" value="Unassembled WGS sequence"/>
</dbReference>
<sequence>MTAPALSLVVTTVGRPQEFERLLRSVIASELADRVELVLVDQSADQACAAVLDRLAPPASPAPLVRTARTTSGRGASHGRNTGLGLATAPVVGFPDDNCWYPEGALRAVVEAFADDPDLAGLSGRQLTEEGRPSMLRWKAAAGPVTRRNFLHTSIMSTMFFARDHMDAVGHFDETMGVGSFGWYGAGEESDLVLRVLAAGGRVRYDPALVVLQEEPREAPDERFVAKMLSYGCGMGHLWRLHGLSRAQLAYYAARKVGGVAVRTAQGRPVVARADAAYLRGLAAGLVDRPPRALRERAAVAGTAAPRAGARPGVPGA</sequence>
<feature type="domain" description="Glycosyltransferase 2-like" evidence="6">
    <location>
        <begin position="7"/>
        <end position="137"/>
    </location>
</feature>
<gene>
    <name evidence="7" type="ORF">HLB09_09160</name>
</gene>
<evidence type="ECO:0000256" key="3">
    <source>
        <dbReference type="ARBA" id="ARBA00022676"/>
    </source>
</evidence>
<keyword evidence="8" id="KW-1185">Reference proteome</keyword>
<dbReference type="EMBL" id="JABEMA010000116">
    <property type="protein sequence ID" value="NNH23257.1"/>
    <property type="molecule type" value="Genomic_DNA"/>
</dbReference>
<comment type="pathway">
    <text evidence="1">Cell wall biogenesis; cell wall polysaccharide biosynthesis.</text>
</comment>
<evidence type="ECO:0000259" key="6">
    <source>
        <dbReference type="Pfam" id="PF00535"/>
    </source>
</evidence>
<dbReference type="PANTHER" id="PTHR43179:SF12">
    <property type="entry name" value="GALACTOFURANOSYLTRANSFERASE GLFT2"/>
    <property type="match status" value="1"/>
</dbReference>
<reference evidence="7 8" key="1">
    <citation type="submission" date="2020-05" db="EMBL/GenBank/DDBJ databases">
        <title>MicrobeNet Type strains.</title>
        <authorList>
            <person name="Nicholson A.C."/>
        </authorList>
    </citation>
    <scope>NUCLEOTIDE SEQUENCE [LARGE SCALE GENOMIC DNA]</scope>
    <source>
        <strain evidence="7 8">JCM 14547</strain>
    </source>
</reference>
<dbReference type="Pfam" id="PF00535">
    <property type="entry name" value="Glycos_transf_2"/>
    <property type="match status" value="1"/>
</dbReference>
<evidence type="ECO:0000256" key="5">
    <source>
        <dbReference type="SAM" id="MobiDB-lite"/>
    </source>
</evidence>
<dbReference type="GO" id="GO:0016757">
    <property type="term" value="F:glycosyltransferase activity"/>
    <property type="evidence" value="ECO:0007669"/>
    <property type="project" value="UniProtKB-KW"/>
</dbReference>
<dbReference type="PANTHER" id="PTHR43179">
    <property type="entry name" value="RHAMNOSYLTRANSFERASE WBBL"/>
    <property type="match status" value="1"/>
</dbReference>
<dbReference type="InterPro" id="IPR029044">
    <property type="entry name" value="Nucleotide-diphossugar_trans"/>
</dbReference>
<accession>A0A849BQI9</accession>